<protein>
    <submittedName>
        <fullName evidence="1">Putative pol-like 32</fullName>
    </submittedName>
</protein>
<dbReference type="Proteomes" id="UP000747542">
    <property type="component" value="Unassembled WGS sequence"/>
</dbReference>
<keyword evidence="2" id="KW-1185">Reference proteome</keyword>
<organism evidence="1 2">
    <name type="scientific">Homarus americanus</name>
    <name type="common">American lobster</name>
    <dbReference type="NCBI Taxonomy" id="6706"/>
    <lineage>
        <taxon>Eukaryota</taxon>
        <taxon>Metazoa</taxon>
        <taxon>Ecdysozoa</taxon>
        <taxon>Arthropoda</taxon>
        <taxon>Crustacea</taxon>
        <taxon>Multicrustacea</taxon>
        <taxon>Malacostraca</taxon>
        <taxon>Eumalacostraca</taxon>
        <taxon>Eucarida</taxon>
        <taxon>Decapoda</taxon>
        <taxon>Pleocyemata</taxon>
        <taxon>Astacidea</taxon>
        <taxon>Nephropoidea</taxon>
        <taxon>Nephropidae</taxon>
        <taxon>Homarus</taxon>
    </lineage>
</organism>
<feature type="non-terminal residue" evidence="1">
    <location>
        <position position="447"/>
    </location>
</feature>
<dbReference type="SUPFAM" id="SSF56219">
    <property type="entry name" value="DNase I-like"/>
    <property type="match status" value="1"/>
</dbReference>
<comment type="caution">
    <text evidence="1">The sequence shown here is derived from an EMBL/GenBank/DDBJ whole genome shotgun (WGS) entry which is preliminary data.</text>
</comment>
<dbReference type="InterPro" id="IPR036691">
    <property type="entry name" value="Endo/exonu/phosph_ase_sf"/>
</dbReference>
<proteinExistence type="predicted"/>
<gene>
    <name evidence="1" type="primary">pol-L32</name>
    <name evidence="1" type="ORF">Hamer_G011789</name>
</gene>
<dbReference type="AlphaFoldDB" id="A0A8J5MVE9"/>
<evidence type="ECO:0000313" key="1">
    <source>
        <dbReference type="EMBL" id="KAG7165890.1"/>
    </source>
</evidence>
<dbReference type="EMBL" id="JAHLQT010023139">
    <property type="protein sequence ID" value="KAG7165890.1"/>
    <property type="molecule type" value="Genomic_DNA"/>
</dbReference>
<reference evidence="1" key="1">
    <citation type="journal article" date="2021" name="Sci. Adv.">
        <title>The American lobster genome reveals insights on longevity, neural, and immune adaptations.</title>
        <authorList>
            <person name="Polinski J.M."/>
            <person name="Zimin A.V."/>
            <person name="Clark K.F."/>
            <person name="Kohn A.B."/>
            <person name="Sadowski N."/>
            <person name="Timp W."/>
            <person name="Ptitsyn A."/>
            <person name="Khanna P."/>
            <person name="Romanova D.Y."/>
            <person name="Williams P."/>
            <person name="Greenwood S.J."/>
            <person name="Moroz L.L."/>
            <person name="Walt D.R."/>
            <person name="Bodnar A.G."/>
        </authorList>
    </citation>
    <scope>NUCLEOTIDE SEQUENCE</scope>
    <source>
        <strain evidence="1">GMGI-L3</strain>
    </source>
</reference>
<sequence>FRTMAVSEKARTVQRLRYCFLCLRKGHQANACPTGYSPCDIDGCSDLHSRWLHPSLNHERREQLQHQRRGDNDRIAPPTCHLKITQWNVQDPSNKRHTVQAAAIAKNIDVFILQETLMSKDKQFRLAGYQQYSVPKGPNSHGSMILVRATIPISQWEVDDELTSEHFATTTLRMELLPPPPPEDIDQLSQDVTDAIRHTAEEAIPKANPTNRHHKDYWFYNDEVREQNHRINTFRRHLRQYPSPEGVKLLRAAVQHAQNWEDIWLEWCATFNAHTSLSELWRKLRIAIGILPRTSAHPQPLQVANRLEEHFAERSSSAQLPPEKRLHLLQVQMEREVIVRHEIEQTDTTDCLFTIEEIRRARKTSKETAPGSDGITYSLLSTAGLAGELALLTVTNTSYMHRQNRRKDGPYMTPLENWTTSPQYLGIHQRCQHCTQFGPSSGIDWSK</sequence>
<evidence type="ECO:0000313" key="2">
    <source>
        <dbReference type="Proteomes" id="UP000747542"/>
    </source>
</evidence>
<name>A0A8J5MVE9_HOMAM</name>
<accession>A0A8J5MVE9</accession>
<dbReference type="Gene3D" id="3.60.10.10">
    <property type="entry name" value="Endonuclease/exonuclease/phosphatase"/>
    <property type="match status" value="1"/>
</dbReference>